<name>A0A0V7ZTB0_9CYAN</name>
<evidence type="ECO:0000313" key="3">
    <source>
        <dbReference type="EMBL" id="KST69762.1"/>
    </source>
</evidence>
<dbReference type="RefSeq" id="WP_027842515.1">
    <property type="nucleotide sequence ID" value="NZ_LMTZ01000013.1"/>
</dbReference>
<proteinExistence type="predicted"/>
<dbReference type="OrthoDB" id="423373at2"/>
<reference evidence="2 4" key="1">
    <citation type="journal article" date="2015" name="Genome Announc.">
        <title>Draft Genome of the Euendolithic (true boring) Cyanobacterium Mastigocoleus testarum strain BC008.</title>
        <authorList>
            <person name="Guida B.S."/>
            <person name="Garcia-Pichel F."/>
        </authorList>
    </citation>
    <scope>NUCLEOTIDE SEQUENCE [LARGE SCALE GENOMIC DNA]</scope>
    <source>
        <strain evidence="2 4">BC008</strain>
    </source>
</reference>
<protein>
    <recommendedName>
        <fullName evidence="5">DUF4335 domain-containing protein</fullName>
    </recommendedName>
</protein>
<evidence type="ECO:0008006" key="5">
    <source>
        <dbReference type="Google" id="ProtNLM"/>
    </source>
</evidence>
<accession>A0A0V7ZTB0</accession>
<dbReference type="EMBL" id="LMTZ01000013">
    <property type="protein sequence ID" value="KST69762.1"/>
    <property type="molecule type" value="Genomic_DNA"/>
</dbReference>
<evidence type="ECO:0000313" key="2">
    <source>
        <dbReference type="EMBL" id="KST67602.1"/>
    </source>
</evidence>
<dbReference type="EMBL" id="LMTZ01000086">
    <property type="protein sequence ID" value="KST67602.1"/>
    <property type="molecule type" value="Genomic_DNA"/>
</dbReference>
<dbReference type="AlphaFoldDB" id="A0A0V7ZTB0"/>
<gene>
    <name evidence="2" type="ORF">BC008_30875</name>
    <name evidence="3" type="ORF">BC008_35975</name>
</gene>
<dbReference type="InterPro" id="IPR025569">
    <property type="entry name" value="DUF4335"/>
</dbReference>
<dbReference type="PANTHER" id="PTHR35694">
    <property type="entry name" value="DENEDDYLASE"/>
    <property type="match status" value="1"/>
</dbReference>
<comment type="caution">
    <text evidence="2">The sequence shown here is derived from an EMBL/GenBank/DDBJ whole genome shotgun (WGS) entry which is preliminary data.</text>
</comment>
<keyword evidence="4" id="KW-1185">Reference proteome</keyword>
<dbReference type="Proteomes" id="UP000053372">
    <property type="component" value="Unassembled WGS sequence"/>
</dbReference>
<dbReference type="PANTHER" id="PTHR35694:SF1">
    <property type="entry name" value="DENEDDYLASE"/>
    <property type="match status" value="1"/>
</dbReference>
<organism evidence="2 4">
    <name type="scientific">Mastigocoleus testarum BC008</name>
    <dbReference type="NCBI Taxonomy" id="371196"/>
    <lineage>
        <taxon>Bacteria</taxon>
        <taxon>Bacillati</taxon>
        <taxon>Cyanobacteriota</taxon>
        <taxon>Cyanophyceae</taxon>
        <taxon>Nostocales</taxon>
        <taxon>Hapalosiphonaceae</taxon>
        <taxon>Mastigocoleus</taxon>
    </lineage>
</organism>
<feature type="compositionally biased region" description="Low complexity" evidence="1">
    <location>
        <begin position="226"/>
        <end position="242"/>
    </location>
</feature>
<sequence>MNIQRKYSLPNCTLLLEGLSDSSKASHVQELRPVLSILVNAECQISGHQPLLGGREFFESLARVASSYAQECLSNVPNPQAHNIEVELVQIEKIDTNKHKMVVNSELPQPTLDYDKSNIKPPIEVNLNTVQLFDLVEAIDQFFADTQTLPEFTLQLEPVGKRYNNSKKTVVQQAVPATLGVSGLVAAAAIFALIPAPKIQTPKPETEKEVSSAVKSSQTGEEKNLDSNVSESNSSSTKSAKNLSSQVQDLEALLSQVPEITDSSVLKILTRRVHNQLNNAWNNRSQITENLIYRVGVGTDAAILGYKSINQGANTHLERTPLPELLYNPNKRNPAGSEPIAQFRIVFTPEGILQVSPWHGYGREIIGTQIKDPVKVDSLKKNLETNIREKLSEKQKFEEVLKYRVAVNGEGSITDYEPLNEAALENFRDTPLPHLYKSTKIAQTSNLDPAAVAQFQVEFQPDTDLSVSHWQVSR</sequence>
<evidence type="ECO:0000313" key="4">
    <source>
        <dbReference type="Proteomes" id="UP000053372"/>
    </source>
</evidence>
<evidence type="ECO:0000256" key="1">
    <source>
        <dbReference type="SAM" id="MobiDB-lite"/>
    </source>
</evidence>
<feature type="region of interest" description="Disordered" evidence="1">
    <location>
        <begin position="202"/>
        <end position="242"/>
    </location>
</feature>
<dbReference type="Pfam" id="PF14233">
    <property type="entry name" value="DUF4335"/>
    <property type="match status" value="1"/>
</dbReference>